<feature type="chain" id="PRO_5045479524" description="DUF3316 domain-containing protein" evidence="1">
    <location>
        <begin position="27"/>
        <end position="283"/>
    </location>
</feature>
<name>A0ABP8GLV7_9BACT</name>
<evidence type="ECO:0000256" key="1">
    <source>
        <dbReference type="SAM" id="SignalP"/>
    </source>
</evidence>
<evidence type="ECO:0000313" key="2">
    <source>
        <dbReference type="EMBL" id="GAA4326756.1"/>
    </source>
</evidence>
<accession>A0ABP8GLV7</accession>
<protein>
    <recommendedName>
        <fullName evidence="4">DUF3316 domain-containing protein</fullName>
    </recommendedName>
</protein>
<evidence type="ECO:0008006" key="4">
    <source>
        <dbReference type="Google" id="ProtNLM"/>
    </source>
</evidence>
<feature type="signal peptide" evidence="1">
    <location>
        <begin position="1"/>
        <end position="26"/>
    </location>
</feature>
<evidence type="ECO:0000313" key="3">
    <source>
        <dbReference type="Proteomes" id="UP001501725"/>
    </source>
</evidence>
<comment type="caution">
    <text evidence="2">The sequence shown here is derived from an EMBL/GenBank/DDBJ whole genome shotgun (WGS) entry which is preliminary data.</text>
</comment>
<dbReference type="EMBL" id="BAABGY010000006">
    <property type="protein sequence ID" value="GAA4326756.1"/>
    <property type="molecule type" value="Genomic_DNA"/>
</dbReference>
<keyword evidence="1" id="KW-0732">Signal</keyword>
<proteinExistence type="predicted"/>
<dbReference type="Proteomes" id="UP001501725">
    <property type="component" value="Unassembled WGS sequence"/>
</dbReference>
<sequence length="283" mass="32331">MREAFFTMSKYLYLLCGALLAKPAAAQELYPYTEPASNMPAHSVSAKLTSMVMRTVHSPDLRQRHMPEVMFGINKKWMAHASLNFSDMHGEGFIWEGARLYGKYRFLSLDGVHRHFRMAAFAAAAYSRNHLDHNELNLMGDHSGVQGGLIATQLIDRWAFSATGSVVQGLAKERWAKVRPQPYTFSALQYAVSAGVLVLPRTYTDYRQTNLNLYVELLGNRNLDLRSERYYLDLAPAVQLIFNSTGKLNLGYRFELGSDIYRISRRQFMVSYEHIFLGALKRR</sequence>
<gene>
    <name evidence="2" type="ORF">GCM10023184_15570</name>
</gene>
<organism evidence="2 3">
    <name type="scientific">Flaviaesturariibacter amylovorans</name>
    <dbReference type="NCBI Taxonomy" id="1084520"/>
    <lineage>
        <taxon>Bacteria</taxon>
        <taxon>Pseudomonadati</taxon>
        <taxon>Bacteroidota</taxon>
        <taxon>Chitinophagia</taxon>
        <taxon>Chitinophagales</taxon>
        <taxon>Chitinophagaceae</taxon>
        <taxon>Flaviaestuariibacter</taxon>
    </lineage>
</organism>
<keyword evidence="3" id="KW-1185">Reference proteome</keyword>
<reference evidence="3" key="1">
    <citation type="journal article" date="2019" name="Int. J. Syst. Evol. Microbiol.">
        <title>The Global Catalogue of Microorganisms (GCM) 10K type strain sequencing project: providing services to taxonomists for standard genome sequencing and annotation.</title>
        <authorList>
            <consortium name="The Broad Institute Genomics Platform"/>
            <consortium name="The Broad Institute Genome Sequencing Center for Infectious Disease"/>
            <person name="Wu L."/>
            <person name="Ma J."/>
        </authorList>
    </citation>
    <scope>NUCLEOTIDE SEQUENCE [LARGE SCALE GENOMIC DNA]</scope>
    <source>
        <strain evidence="3">JCM 17919</strain>
    </source>
</reference>